<dbReference type="Pfam" id="PF02391">
    <property type="entry name" value="MoaE"/>
    <property type="match status" value="1"/>
</dbReference>
<dbReference type="GO" id="GO:0006777">
    <property type="term" value="P:Mo-molybdopterin cofactor biosynthetic process"/>
    <property type="evidence" value="ECO:0007669"/>
    <property type="project" value="InterPro"/>
</dbReference>
<reference evidence="1" key="1">
    <citation type="submission" date="2021-01" db="EMBL/GenBank/DDBJ databases">
        <authorList>
            <person name="Corre E."/>
            <person name="Pelletier E."/>
            <person name="Niang G."/>
            <person name="Scheremetjew M."/>
            <person name="Finn R."/>
            <person name="Kale V."/>
            <person name="Holt S."/>
            <person name="Cochrane G."/>
            <person name="Meng A."/>
            <person name="Brown T."/>
            <person name="Cohen L."/>
        </authorList>
    </citation>
    <scope>NUCLEOTIDE SEQUENCE</scope>
    <source>
        <strain evidence="1">CCAP 1951/1</strain>
    </source>
</reference>
<sequence length="238" mass="25342">MAQSSLSDGPISQAFVATVDATASGEGADHGQRSTVTFAPAVTTLGDVSPRDAAAIVELTDKPLDLGRLTQLALHPMCGGVSTFLGTTRDHHGGQQVLRLEYEAYVPMAVREMAKIAKGVFTRFEQVHRVVVAHRLGTVPVTESSVVIIVASEHRASGLAAVSWAIDELKTTVPIWKLEVYADATAESGEGVRRPQCCEHKAKWKSNPEFLARFAAAGGAAADLPALPEPKAQRHRAE</sequence>
<gene>
    <name evidence="1" type="ORF">NDES1114_LOCUS17178</name>
</gene>
<protein>
    <submittedName>
        <fullName evidence="1">Uncharacterized protein</fullName>
    </submittedName>
</protein>
<dbReference type="PANTHER" id="PTHR23404">
    <property type="entry name" value="MOLYBDOPTERIN SYNTHASE RELATED"/>
    <property type="match status" value="1"/>
</dbReference>
<dbReference type="InterPro" id="IPR036563">
    <property type="entry name" value="MoaE_sf"/>
</dbReference>
<dbReference type="EMBL" id="HBGF01025981">
    <property type="protein sequence ID" value="CAD9120672.1"/>
    <property type="molecule type" value="Transcribed_RNA"/>
</dbReference>
<proteinExistence type="predicted"/>
<dbReference type="AlphaFoldDB" id="A0A7S1M5T2"/>
<organism evidence="1">
    <name type="scientific">Neobodo designis</name>
    <name type="common">Flagellated protozoan</name>
    <name type="synonym">Bodo designis</name>
    <dbReference type="NCBI Taxonomy" id="312471"/>
    <lineage>
        <taxon>Eukaryota</taxon>
        <taxon>Discoba</taxon>
        <taxon>Euglenozoa</taxon>
        <taxon>Kinetoplastea</taxon>
        <taxon>Metakinetoplastina</taxon>
        <taxon>Neobodonida</taxon>
        <taxon>Neobodo</taxon>
    </lineage>
</organism>
<accession>A0A7S1M5T2</accession>
<dbReference type="Gene3D" id="3.90.1170.40">
    <property type="entry name" value="Molybdopterin biosynthesis MoaE subunit"/>
    <property type="match status" value="1"/>
</dbReference>
<evidence type="ECO:0000313" key="1">
    <source>
        <dbReference type="EMBL" id="CAD9120672.1"/>
    </source>
</evidence>
<name>A0A7S1M5T2_NEODS</name>
<dbReference type="InterPro" id="IPR003448">
    <property type="entry name" value="Mopterin_biosynth_MoaE"/>
</dbReference>
<dbReference type="CDD" id="cd00756">
    <property type="entry name" value="MoaE"/>
    <property type="match status" value="1"/>
</dbReference>
<dbReference type="SUPFAM" id="SSF54690">
    <property type="entry name" value="Molybdopterin synthase subunit MoaE"/>
    <property type="match status" value="1"/>
</dbReference>